<feature type="transmembrane region" description="Helical" evidence="1">
    <location>
        <begin position="12"/>
        <end position="30"/>
    </location>
</feature>
<sequence>MTAKTIHLRLGLLACAISLFLIFFAIPYWVSSPSNVGKVVLSPLFWPYTISALTGLVGILLFIEWWRTPPTDERINEPSDDTRTAMLRLLGMAVIMVLTMMLLPVLGMVWTCMLSFISTAFLVRTRHPVTAVICAVVIPLLLYVFFAHVAGVAIPQGDFVRLP</sequence>
<evidence type="ECO:0000256" key="1">
    <source>
        <dbReference type="SAM" id="Phobius"/>
    </source>
</evidence>
<reference evidence="3 4" key="1">
    <citation type="submission" date="2015-01" db="EMBL/GenBank/DDBJ databases">
        <title>Ahrensia donghaiensis sp. nov., a novel dimethylsulphoniopropionate-cleavage bacterium isolated from seawater and emended descriptions of the genus Ahrensia and Ahrensia kielensis.</title>
        <authorList>
            <person name="Liu J."/>
        </authorList>
    </citation>
    <scope>NUCLEOTIDE SEQUENCE [LARGE SCALE GENOMIC DNA]</scope>
    <source>
        <strain evidence="3 4">LZD062</strain>
    </source>
</reference>
<feature type="transmembrane region" description="Helical" evidence="1">
    <location>
        <begin position="129"/>
        <end position="154"/>
    </location>
</feature>
<keyword evidence="1" id="KW-0812">Transmembrane</keyword>
<dbReference type="Proteomes" id="UP000038011">
    <property type="component" value="Unassembled WGS sequence"/>
</dbReference>
<name>A0A0N0E6U6_9HYPH</name>
<comment type="caution">
    <text evidence="3">The sequence shown here is derived from an EMBL/GenBank/DDBJ whole genome shotgun (WGS) entry which is preliminary data.</text>
</comment>
<proteinExistence type="predicted"/>
<dbReference type="PATRIC" id="fig|1514904.3.peg.1917"/>
<keyword evidence="4" id="KW-1185">Reference proteome</keyword>
<evidence type="ECO:0000313" key="4">
    <source>
        <dbReference type="Proteomes" id="UP000038011"/>
    </source>
</evidence>
<dbReference type="Pfam" id="PF07331">
    <property type="entry name" value="TctB"/>
    <property type="match status" value="1"/>
</dbReference>
<dbReference type="InterPro" id="IPR009936">
    <property type="entry name" value="DUF1468"/>
</dbReference>
<dbReference type="OrthoDB" id="7064868at2"/>
<keyword evidence="1" id="KW-0472">Membrane</keyword>
<keyword evidence="1" id="KW-1133">Transmembrane helix</keyword>
<evidence type="ECO:0000313" key="3">
    <source>
        <dbReference type="EMBL" id="KPB00428.1"/>
    </source>
</evidence>
<feature type="transmembrane region" description="Helical" evidence="1">
    <location>
        <begin position="45"/>
        <end position="66"/>
    </location>
</feature>
<dbReference type="EMBL" id="JXMU01000022">
    <property type="protein sequence ID" value="KPB00428.1"/>
    <property type="molecule type" value="Genomic_DNA"/>
</dbReference>
<feature type="transmembrane region" description="Helical" evidence="1">
    <location>
        <begin position="87"/>
        <end position="117"/>
    </location>
</feature>
<accession>A0A0N0E6U6</accession>
<organism evidence="3 4">
    <name type="scientific">Ahrensia marina</name>
    <dbReference type="NCBI Taxonomy" id="1514904"/>
    <lineage>
        <taxon>Bacteria</taxon>
        <taxon>Pseudomonadati</taxon>
        <taxon>Pseudomonadota</taxon>
        <taxon>Alphaproteobacteria</taxon>
        <taxon>Hyphomicrobiales</taxon>
        <taxon>Ahrensiaceae</taxon>
        <taxon>Ahrensia</taxon>
    </lineage>
</organism>
<protein>
    <recommendedName>
        <fullName evidence="2">DUF1468 domain-containing protein</fullName>
    </recommendedName>
</protein>
<gene>
    <name evidence="3" type="ORF">SU32_13915</name>
</gene>
<dbReference type="STRING" id="1514904.SU32_13915"/>
<feature type="domain" description="DUF1468" evidence="2">
    <location>
        <begin position="17"/>
        <end position="155"/>
    </location>
</feature>
<dbReference type="RefSeq" id="WP_053999981.1">
    <property type="nucleotide sequence ID" value="NZ_JXMU01000022.1"/>
</dbReference>
<evidence type="ECO:0000259" key="2">
    <source>
        <dbReference type="Pfam" id="PF07331"/>
    </source>
</evidence>
<dbReference type="AlphaFoldDB" id="A0A0N0E6U6"/>